<keyword evidence="2 5" id="KW-0812">Transmembrane</keyword>
<evidence type="ECO:0000259" key="6">
    <source>
        <dbReference type="Pfam" id="PF07298"/>
    </source>
</evidence>
<keyword evidence="4 5" id="KW-0472">Membrane</keyword>
<feature type="domain" description="NnrU" evidence="6">
    <location>
        <begin position="3"/>
        <end position="187"/>
    </location>
</feature>
<feature type="transmembrane region" description="Helical" evidence="5">
    <location>
        <begin position="37"/>
        <end position="55"/>
    </location>
</feature>
<reference evidence="7" key="1">
    <citation type="submission" date="2023-07" db="EMBL/GenBank/DDBJ databases">
        <authorList>
            <person name="Pelsma A.J. K."/>
        </authorList>
    </citation>
    <scope>NUCLEOTIDE SEQUENCE</scope>
</reference>
<feature type="transmembrane region" description="Helical" evidence="5">
    <location>
        <begin position="113"/>
        <end position="139"/>
    </location>
</feature>
<dbReference type="AlphaFoldDB" id="A0AA48M6W6"/>
<gene>
    <name evidence="7" type="ORF">AMST5_04271</name>
</gene>
<evidence type="ECO:0000256" key="3">
    <source>
        <dbReference type="ARBA" id="ARBA00022989"/>
    </source>
</evidence>
<name>A0AA48M6W6_9ZZZZ</name>
<organism evidence="7">
    <name type="scientific">freshwater sediment metagenome</name>
    <dbReference type="NCBI Taxonomy" id="556182"/>
    <lineage>
        <taxon>unclassified sequences</taxon>
        <taxon>metagenomes</taxon>
        <taxon>ecological metagenomes</taxon>
    </lineage>
</organism>
<protein>
    <recommendedName>
        <fullName evidence="6">NnrU domain-containing protein</fullName>
    </recommendedName>
</protein>
<comment type="subcellular location">
    <subcellularLocation>
        <location evidence="1">Membrane</location>
        <topology evidence="1">Multi-pass membrane protein</topology>
    </subcellularLocation>
</comment>
<dbReference type="Pfam" id="PF07298">
    <property type="entry name" value="NnrU"/>
    <property type="match status" value="1"/>
</dbReference>
<sequence>MLILILGLILFLGAHVFSTLRGPRAALIEKYGAQTYKLAYSAVAGVGLLLIIWGFSRYRAEGLIPVWEPPHWTRHIAMPLVWVAFVSLASRRAPPSRIRGWLRHPTLVALKSWATAHLLVNGDLGGMLLFGSFLGFAVYDRIAVKRRGDLGAPRLDAFTRGDAIALGAGTAIYALFLVLHPYLFGVPVLGG</sequence>
<dbReference type="InterPro" id="IPR009915">
    <property type="entry name" value="NnrU_dom"/>
</dbReference>
<dbReference type="EMBL" id="OY288114">
    <property type="protein sequence ID" value="CAJ0893031.1"/>
    <property type="molecule type" value="Genomic_DNA"/>
</dbReference>
<evidence type="ECO:0000313" key="7">
    <source>
        <dbReference type="EMBL" id="CAJ0893031.1"/>
    </source>
</evidence>
<evidence type="ECO:0000256" key="4">
    <source>
        <dbReference type="ARBA" id="ARBA00023136"/>
    </source>
</evidence>
<keyword evidence="3 5" id="KW-1133">Transmembrane helix</keyword>
<evidence type="ECO:0000256" key="5">
    <source>
        <dbReference type="SAM" id="Phobius"/>
    </source>
</evidence>
<proteinExistence type="predicted"/>
<feature type="transmembrane region" description="Helical" evidence="5">
    <location>
        <begin position="163"/>
        <end position="184"/>
    </location>
</feature>
<accession>A0AA48M6W6</accession>
<evidence type="ECO:0000256" key="2">
    <source>
        <dbReference type="ARBA" id="ARBA00022692"/>
    </source>
</evidence>
<evidence type="ECO:0000256" key="1">
    <source>
        <dbReference type="ARBA" id="ARBA00004141"/>
    </source>
</evidence>
<dbReference type="GO" id="GO:0016020">
    <property type="term" value="C:membrane"/>
    <property type="evidence" value="ECO:0007669"/>
    <property type="project" value="UniProtKB-SubCell"/>
</dbReference>